<evidence type="ECO:0000256" key="6">
    <source>
        <dbReference type="ARBA" id="ARBA00022842"/>
    </source>
</evidence>
<gene>
    <name evidence="13" type="ORF">CYNAS_LOCUS2009</name>
</gene>
<comment type="caution">
    <text evidence="13">The sequence shown here is derived from an EMBL/GenBank/DDBJ whole genome shotgun (WGS) entry which is preliminary data.</text>
</comment>
<evidence type="ECO:0000313" key="14">
    <source>
        <dbReference type="Proteomes" id="UP001176961"/>
    </source>
</evidence>
<dbReference type="PANTHER" id="PTHR11839:SF15">
    <property type="entry name" value="URIDINE DIPHOSPHATE GLUCOSE PYROPHOSPHATASE NUDT14"/>
    <property type="match status" value="1"/>
</dbReference>
<dbReference type="GO" id="GO:0008768">
    <property type="term" value="F:UDP-sugar diphosphatase activity"/>
    <property type="evidence" value="ECO:0007669"/>
    <property type="project" value="UniProtKB-EC"/>
</dbReference>
<dbReference type="GO" id="GO:0005737">
    <property type="term" value="C:cytoplasm"/>
    <property type="evidence" value="ECO:0007669"/>
    <property type="project" value="UniProtKB-SubCell"/>
</dbReference>
<reference evidence="13" key="1">
    <citation type="submission" date="2023-07" db="EMBL/GenBank/DDBJ databases">
        <authorList>
            <consortium name="CYATHOMIX"/>
        </authorList>
    </citation>
    <scope>NUCLEOTIDE SEQUENCE</scope>
    <source>
        <strain evidence="13">N/A</strain>
    </source>
</reference>
<name>A0AA36DMP5_CYLNA</name>
<dbReference type="GO" id="GO:0019693">
    <property type="term" value="P:ribose phosphate metabolic process"/>
    <property type="evidence" value="ECO:0007669"/>
    <property type="project" value="TreeGrafter"/>
</dbReference>
<dbReference type="EMBL" id="CATQJL010000001">
    <property type="protein sequence ID" value="CAJ0590026.1"/>
    <property type="molecule type" value="Genomic_DNA"/>
</dbReference>
<evidence type="ECO:0000256" key="8">
    <source>
        <dbReference type="ARBA" id="ARBA00054674"/>
    </source>
</evidence>
<protein>
    <recommendedName>
        <fullName evidence="10">Uridine diphosphate glucose pyrophosphatase NUDT14</fullName>
        <ecNumber evidence="9">3.6.1.45</ecNumber>
    </recommendedName>
    <alternativeName>
        <fullName evidence="11">Nucleoside diphosphate-linked moiety X motif 14</fullName>
    </alternativeName>
</protein>
<evidence type="ECO:0000256" key="7">
    <source>
        <dbReference type="ARBA" id="ARBA00051086"/>
    </source>
</evidence>
<keyword evidence="4" id="KW-0963">Cytoplasm</keyword>
<dbReference type="FunFam" id="3.90.79.10:FF:000035">
    <property type="entry name" value="Uridine diphosphate glucose pyrophosphatase"/>
    <property type="match status" value="1"/>
</dbReference>
<keyword evidence="14" id="KW-1185">Reference proteome</keyword>
<dbReference type="PROSITE" id="PS51462">
    <property type="entry name" value="NUDIX"/>
    <property type="match status" value="1"/>
</dbReference>
<organism evidence="13 14">
    <name type="scientific">Cylicocyclus nassatus</name>
    <name type="common">Nematode worm</name>
    <dbReference type="NCBI Taxonomy" id="53992"/>
    <lineage>
        <taxon>Eukaryota</taxon>
        <taxon>Metazoa</taxon>
        <taxon>Ecdysozoa</taxon>
        <taxon>Nematoda</taxon>
        <taxon>Chromadorea</taxon>
        <taxon>Rhabditida</taxon>
        <taxon>Rhabditina</taxon>
        <taxon>Rhabditomorpha</taxon>
        <taxon>Strongyloidea</taxon>
        <taxon>Strongylidae</taxon>
        <taxon>Cylicocyclus</taxon>
    </lineage>
</organism>
<dbReference type="GO" id="GO:0006753">
    <property type="term" value="P:nucleoside phosphate metabolic process"/>
    <property type="evidence" value="ECO:0007669"/>
    <property type="project" value="TreeGrafter"/>
</dbReference>
<evidence type="ECO:0000259" key="12">
    <source>
        <dbReference type="PROSITE" id="PS51462"/>
    </source>
</evidence>
<dbReference type="Gene3D" id="3.90.79.10">
    <property type="entry name" value="Nucleoside Triphosphate Pyrophosphohydrolase"/>
    <property type="match status" value="2"/>
</dbReference>
<feature type="domain" description="Nudix hydrolase" evidence="12">
    <location>
        <begin position="104"/>
        <end position="315"/>
    </location>
</feature>
<dbReference type="PANTHER" id="PTHR11839">
    <property type="entry name" value="UDP/ADP-SUGAR PYROPHOSPHATASE"/>
    <property type="match status" value="1"/>
</dbReference>
<comment type="cofactor">
    <cofactor evidence="1">
        <name>Mg(2+)</name>
        <dbReference type="ChEBI" id="CHEBI:18420"/>
    </cofactor>
</comment>
<dbReference type="CDD" id="cd18887">
    <property type="entry name" value="NUDIX_UGPPase_Nudt14"/>
    <property type="match status" value="1"/>
</dbReference>
<evidence type="ECO:0000313" key="13">
    <source>
        <dbReference type="EMBL" id="CAJ0590026.1"/>
    </source>
</evidence>
<evidence type="ECO:0000256" key="4">
    <source>
        <dbReference type="ARBA" id="ARBA00022490"/>
    </source>
</evidence>
<dbReference type="AlphaFoldDB" id="A0AA36DMP5"/>
<sequence>MQLAQHLPATVAISKPLVSKVSGLFARLSNDLYRSLVFKKDALLHKTYPLFSPYKSALLRKPPAMAAELLANVTFEENIRSAYLRGVKCTFTQGDKRQSYDLVLRHSSVATILFHTGMKKMILVKQFRPAVLVGHVLRQPENFNKKLGEIDWTKYDASNGYTLELCAGMIDKKLPVIDIAREEIEEECGYAVKNEDIHFVTTFNVAAHESGGVQYLFYAEINDSMKVTEGGGNPSEDEYITKVFLTEDEIRALVSSEYPPSPSSMLYALMWWLENKCSKQVNAVTTGSYEWHPKDVVPLTNLEFEQMPLSDRFIPLRMHFTIGSLSRSWDLALCHESFAILLYDEDRKELIFTQRFRPAALIGLARHRAPPKTKLESIDWSLQPSEWAYTIELCSGHYERNASKEQIVKQVKECVARRCGYLINEMDFVTSYLIGISFSGDRQKVYYAKVNSSMKVKDWKPLEDVIPCSIPFDKVPAYLQTPTDVPTRPPAVMLMMQWFLNRQLQRV</sequence>
<dbReference type="SUPFAM" id="SSF55811">
    <property type="entry name" value="Nudix"/>
    <property type="match status" value="2"/>
</dbReference>
<comment type="subcellular location">
    <subcellularLocation>
        <location evidence="2">Cytoplasm</location>
    </subcellularLocation>
</comment>
<evidence type="ECO:0000256" key="1">
    <source>
        <dbReference type="ARBA" id="ARBA00001946"/>
    </source>
</evidence>
<dbReference type="EC" id="3.6.1.45" evidence="9"/>
<dbReference type="InterPro" id="IPR015797">
    <property type="entry name" value="NUDIX_hydrolase-like_dom_sf"/>
</dbReference>
<keyword evidence="5" id="KW-0378">Hydrolase</keyword>
<evidence type="ECO:0000256" key="10">
    <source>
        <dbReference type="ARBA" id="ARBA00071467"/>
    </source>
</evidence>
<keyword evidence="6" id="KW-0460">Magnesium</keyword>
<dbReference type="Proteomes" id="UP001176961">
    <property type="component" value="Unassembled WGS sequence"/>
</dbReference>
<evidence type="ECO:0000256" key="11">
    <source>
        <dbReference type="ARBA" id="ARBA00080475"/>
    </source>
</evidence>
<comment type="catalytic activity">
    <reaction evidence="7">
        <text>UDP-sugar + H2O = UMP + alpha-D-aldose 1-phosphate.</text>
        <dbReference type="EC" id="3.6.1.45"/>
    </reaction>
</comment>
<comment type="function">
    <text evidence="8">Hydrolyzes UDP-glucose to glucose 1-phosphate and UMP and ADP-ribose to ribose 5-phosphate and AMP. The physiological substrate is probably UDP-glucose. Poor activity on other substrates such as ADP-glucose, CDP-glucose, GDP-glucose and GDP-mannose.</text>
</comment>
<proteinExistence type="predicted"/>
<evidence type="ECO:0000256" key="2">
    <source>
        <dbReference type="ARBA" id="ARBA00004496"/>
    </source>
</evidence>
<comment type="subunit">
    <text evidence="3">Homodimer.</text>
</comment>
<evidence type="ECO:0000256" key="9">
    <source>
        <dbReference type="ARBA" id="ARBA00066480"/>
    </source>
</evidence>
<evidence type="ECO:0000256" key="5">
    <source>
        <dbReference type="ARBA" id="ARBA00022801"/>
    </source>
</evidence>
<accession>A0AA36DMP5</accession>
<dbReference type="InterPro" id="IPR000086">
    <property type="entry name" value="NUDIX_hydrolase_dom"/>
</dbReference>
<evidence type="ECO:0000256" key="3">
    <source>
        <dbReference type="ARBA" id="ARBA00011738"/>
    </source>
</evidence>